<feature type="compositionally biased region" description="Low complexity" evidence="6">
    <location>
        <begin position="756"/>
        <end position="773"/>
    </location>
</feature>
<organism evidence="9 10">
    <name type="scientific">Didymodactylos carnosus</name>
    <dbReference type="NCBI Taxonomy" id="1234261"/>
    <lineage>
        <taxon>Eukaryota</taxon>
        <taxon>Metazoa</taxon>
        <taxon>Spiralia</taxon>
        <taxon>Gnathifera</taxon>
        <taxon>Rotifera</taxon>
        <taxon>Eurotatoria</taxon>
        <taxon>Bdelloidea</taxon>
        <taxon>Philodinida</taxon>
        <taxon>Philodinidae</taxon>
        <taxon>Didymodactylos</taxon>
    </lineage>
</organism>
<feature type="region of interest" description="Disordered" evidence="6">
    <location>
        <begin position="744"/>
        <end position="774"/>
    </location>
</feature>
<feature type="compositionally biased region" description="Low complexity" evidence="6">
    <location>
        <begin position="833"/>
        <end position="844"/>
    </location>
</feature>
<keyword evidence="2 4" id="KW-0863">Zinc-finger</keyword>
<dbReference type="PRINTS" id="PR00348">
    <property type="entry name" value="UBIQUITIN"/>
</dbReference>
<dbReference type="PROSITE" id="PS50053">
    <property type="entry name" value="UBIQUITIN_2"/>
    <property type="match status" value="1"/>
</dbReference>
<feature type="compositionally biased region" description="Polar residues" evidence="6">
    <location>
        <begin position="645"/>
        <end position="672"/>
    </location>
</feature>
<gene>
    <name evidence="9" type="ORF">GPM918_LOCUS6349</name>
</gene>
<dbReference type="InterPro" id="IPR035896">
    <property type="entry name" value="AN1-like_Znf"/>
</dbReference>
<feature type="compositionally biased region" description="Polar residues" evidence="6">
    <location>
        <begin position="744"/>
        <end position="755"/>
    </location>
</feature>
<evidence type="ECO:0000259" key="8">
    <source>
        <dbReference type="PROSITE" id="PS51039"/>
    </source>
</evidence>
<dbReference type="CDD" id="cd01802">
    <property type="entry name" value="Ubl_ZFAND4"/>
    <property type="match status" value="1"/>
</dbReference>
<evidence type="ECO:0000256" key="2">
    <source>
        <dbReference type="ARBA" id="ARBA00022771"/>
    </source>
</evidence>
<dbReference type="SUPFAM" id="SSF54236">
    <property type="entry name" value="Ubiquitin-like"/>
    <property type="match status" value="1"/>
</dbReference>
<dbReference type="PROSITE" id="PS51039">
    <property type="entry name" value="ZF_AN1"/>
    <property type="match status" value="1"/>
</dbReference>
<dbReference type="PANTHER" id="PTHR46728:SF1">
    <property type="entry name" value="AN1-TYPE ZINC FINGER PROTEIN 4"/>
    <property type="match status" value="1"/>
</dbReference>
<keyword evidence="5" id="KW-0175">Coiled coil</keyword>
<dbReference type="EMBL" id="CAJNOQ010000974">
    <property type="protein sequence ID" value="CAF0856347.1"/>
    <property type="molecule type" value="Genomic_DNA"/>
</dbReference>
<feature type="region of interest" description="Disordered" evidence="6">
    <location>
        <begin position="304"/>
        <end position="335"/>
    </location>
</feature>
<feature type="compositionally biased region" description="Acidic residues" evidence="6">
    <location>
        <begin position="309"/>
        <end position="330"/>
    </location>
</feature>
<evidence type="ECO:0000313" key="10">
    <source>
        <dbReference type="Proteomes" id="UP000663829"/>
    </source>
</evidence>
<evidence type="ECO:0000313" key="9">
    <source>
        <dbReference type="EMBL" id="CAF0856347.1"/>
    </source>
</evidence>
<dbReference type="PANTHER" id="PTHR46728">
    <property type="entry name" value="AN1-TYPE ZINC FINGER PROTEIN 4"/>
    <property type="match status" value="1"/>
</dbReference>
<feature type="compositionally biased region" description="Low complexity" evidence="6">
    <location>
        <begin position="792"/>
        <end position="813"/>
    </location>
</feature>
<dbReference type="SUPFAM" id="SSF118310">
    <property type="entry name" value="AN1-like Zinc finger"/>
    <property type="match status" value="1"/>
</dbReference>
<feature type="compositionally biased region" description="Low complexity" evidence="6">
    <location>
        <begin position="692"/>
        <end position="701"/>
    </location>
</feature>
<evidence type="ECO:0000259" key="7">
    <source>
        <dbReference type="PROSITE" id="PS50053"/>
    </source>
</evidence>
<dbReference type="Gene3D" id="4.10.1110.10">
    <property type="entry name" value="AN1-like Zinc finger"/>
    <property type="match status" value="1"/>
</dbReference>
<feature type="region of interest" description="Disordered" evidence="6">
    <location>
        <begin position="1428"/>
        <end position="1447"/>
    </location>
</feature>
<dbReference type="Pfam" id="PF00240">
    <property type="entry name" value="ubiquitin"/>
    <property type="match status" value="1"/>
</dbReference>
<keyword evidence="1" id="KW-0479">Metal-binding</keyword>
<dbReference type="InterPro" id="IPR029071">
    <property type="entry name" value="Ubiquitin-like_domsf"/>
</dbReference>
<dbReference type="GO" id="GO:0008270">
    <property type="term" value="F:zinc ion binding"/>
    <property type="evidence" value="ECO:0007669"/>
    <property type="project" value="UniProtKB-KW"/>
</dbReference>
<accession>A0A813WEK2</accession>
<proteinExistence type="predicted"/>
<feature type="region of interest" description="Disordered" evidence="6">
    <location>
        <begin position="1457"/>
        <end position="1482"/>
    </location>
</feature>
<keyword evidence="10" id="KW-1185">Reference proteome</keyword>
<evidence type="ECO:0000256" key="4">
    <source>
        <dbReference type="PROSITE-ProRule" id="PRU00449"/>
    </source>
</evidence>
<feature type="region of interest" description="Disordered" evidence="6">
    <location>
        <begin position="196"/>
        <end position="223"/>
    </location>
</feature>
<evidence type="ECO:0000256" key="5">
    <source>
        <dbReference type="SAM" id="Coils"/>
    </source>
</evidence>
<protein>
    <submittedName>
        <fullName evidence="9">Uncharacterized protein</fullName>
    </submittedName>
</protein>
<feature type="region of interest" description="Disordered" evidence="6">
    <location>
        <begin position="598"/>
        <end position="712"/>
    </location>
</feature>
<evidence type="ECO:0000256" key="6">
    <source>
        <dbReference type="SAM" id="MobiDB-lite"/>
    </source>
</evidence>
<sequence>MLPSQTRHVIAINIETLAGSTFELLVSPFETVTSIKRKIERREGIPVSHQHLVWKTKELEDESCLHDYNIGDGTTIILVLAMRGGPVNTKRVPIEDSLIRDMSEYIETKEDYSDLFPGGTSNKNVTFLVLRDGDQFNFFQLIDRGDGTLSPMSGSMSTASMYNTHEGVDVERVYDEKRQAEDRKTKQKMELIKSKLKNTPTLSSKKETQLLPPRPPSGAKSKTIRQTLTTSYPVGSGTTRSRRYGGDRNIVLDPALNNINDTEVSSTATTILVDNYNNNISERKRIPNTISTTNIFNTYNLLSAKNLQEDDEDDDEEDEDDESNDEEKDSDEYKTSSMITAKKLFGSTRSFSPSILSNGFYSSSATAVTTPLISDTITTKKQLSLSSLKNSLEQQQQQSRIYQHYHDKKKVSMTKRETTKSSIETILTTGNPSTNLETTKSSIETILTTGNPSTNLGLNNQDITNSQATTTNDLSTIASSAKNDDLLLDYIHRLSPIQSQPLPPSPRITCSAKRLSDQTQSQSAFCTTTVANGNTASCGTATNEIYHHLSSSTALDLDDDTIGTTNNYASLRKLQQSPFKCLHSSLSNSNDSYLRKQTAGSISNTGGDNSNSRNDTSLSKWPDTPSPQSKIDGHFVQDDDIIIGEQSNTNERTVTSHSLFRHQNSSSSTITPAPTLPNLPHSARKTQRYHHTTNSTSSTVSFDQQRSSPSLNVRPLVPLSLSKYRRMPPPNTTNIPQGTNYSTTFFQNQTNDTPSTPTNDWFKNTTTTTPNDSFNEHLMLSKRIEMLKTGKQQQQQQQATIPPSPSSSSTAIFPSPPSILSTKRDSNNENKPTTKSVVSSTSVTAQGSPYDSTKVTIETIGPKTVSALLRQNATIEPVDTSRGVGKHLVSLLTTASKETSIKEERYKLDSKLNPWSTTSINGSTVSSLNSTTATIYSNTNSNKLPPVIISRKPTAKCFLCKKKTGLATTYSCRCGSSFCSEHRYPEAHNCPYDYKAEGKRLIERNNPVNRKCEQLISESFKTTVMDDEGQKILTDIVTGTNYLLQQLNIDRRIRTVAEFCSDVLIPIYEKICLCQLKDVRLPIRNLQDEIHNINVVINALCFETVEFDLSHITGEQITNGDAYAMNDLLEILTDVYQWIKANNNKTLEQESLPPSSNLPSVSDRSAITTSLGARIVAKSRDDLENRKNPYSFTNEFASNSLVISQISPILSPSTSPRHTKQLATANLNDKYDTLLKRFEQTVQMSTDALHLKKTEESNLKSVLDDLNRSILSNQNIRQRDEQYVSDKHHHDTFTINSDKENDVEDDLALLLNTHVLEPSVIYREQDQRQRSVSGNTLLHQSNNDYSCLALDNSKHNRLNRSDEFYQIRTQLKRHYNQKSNLNQFLKEKFDDDLEDYKSTTEILNNKQKLRKIKQNEIENSLLKVRLPSSSSNTTMRPTKSAGKKGYLRSSTTSLVKHRQHSQSALELNNHYDDEEDMDENEKKSLKRSMSKRLLMANEHDLIPILNEQFPHMYSSTEMQTKLNEQFSKHIDSLFKARVELINAQTGNINDLEEAKKKHDRITEILRKELVATQRQQDSQLKQSAERILRSKIRDQRIQSARTRRYYNDFRLQQRKRLLKKRTNEELILKQAYDESIKIQKERLYEMKKYKQQYNDLFMKRYKTQLDSLENYYRERLEMFKEQQVNEQTIKQRNDNEEKLELDKQRQQLRKQLEQDIKQLHEHLADNTDYMHYRQLDLDKLKENLIQARITTKV</sequence>
<dbReference type="InterPro" id="IPR000626">
    <property type="entry name" value="Ubiquitin-like_dom"/>
</dbReference>
<evidence type="ECO:0000256" key="1">
    <source>
        <dbReference type="ARBA" id="ARBA00022723"/>
    </source>
</evidence>
<dbReference type="Proteomes" id="UP000663829">
    <property type="component" value="Unassembled WGS sequence"/>
</dbReference>
<name>A0A813WEK2_9BILA</name>
<dbReference type="SMART" id="SM00154">
    <property type="entry name" value="ZnF_AN1"/>
    <property type="match status" value="1"/>
</dbReference>
<dbReference type="Gene3D" id="3.10.20.90">
    <property type="entry name" value="Phosphatidylinositol 3-kinase Catalytic Subunit, Chain A, domain 1"/>
    <property type="match status" value="1"/>
</dbReference>
<dbReference type="InterPro" id="IPR053061">
    <property type="entry name" value="AN1-type_zinc_finger"/>
</dbReference>
<dbReference type="Pfam" id="PF19016">
    <property type="entry name" value="DUF5745"/>
    <property type="match status" value="1"/>
</dbReference>
<feature type="compositionally biased region" description="Polar residues" evidence="6">
    <location>
        <begin position="1428"/>
        <end position="1437"/>
    </location>
</feature>
<feature type="domain" description="AN1-type" evidence="8">
    <location>
        <begin position="951"/>
        <end position="998"/>
    </location>
</feature>
<keyword evidence="3" id="KW-0862">Zinc</keyword>
<feature type="compositionally biased region" description="Polar residues" evidence="6">
    <location>
        <begin position="702"/>
        <end position="711"/>
    </location>
</feature>
<dbReference type="SMART" id="SM00213">
    <property type="entry name" value="UBQ"/>
    <property type="match status" value="1"/>
</dbReference>
<evidence type="ECO:0000256" key="3">
    <source>
        <dbReference type="ARBA" id="ARBA00022833"/>
    </source>
</evidence>
<dbReference type="InterPro" id="IPR000058">
    <property type="entry name" value="Znf_AN1"/>
</dbReference>
<feature type="compositionally biased region" description="Polar residues" evidence="6">
    <location>
        <begin position="598"/>
        <end position="619"/>
    </location>
</feature>
<reference evidence="9" key="1">
    <citation type="submission" date="2021-02" db="EMBL/GenBank/DDBJ databases">
        <authorList>
            <person name="Nowell W R."/>
        </authorList>
    </citation>
    <scope>NUCLEOTIDE SEQUENCE</scope>
</reference>
<feature type="region of interest" description="Disordered" evidence="6">
    <location>
        <begin position="788"/>
        <end position="849"/>
    </location>
</feature>
<dbReference type="InterPro" id="IPR044039">
    <property type="entry name" value="DUF5745"/>
</dbReference>
<dbReference type="Pfam" id="PF01428">
    <property type="entry name" value="zf-AN1"/>
    <property type="match status" value="1"/>
</dbReference>
<dbReference type="InterPro" id="IPR019956">
    <property type="entry name" value="Ubiquitin_dom"/>
</dbReference>
<feature type="domain" description="Ubiquitin-like" evidence="7">
    <location>
        <begin position="10"/>
        <end position="85"/>
    </location>
</feature>
<comment type="caution">
    <text evidence="9">The sequence shown here is derived from an EMBL/GenBank/DDBJ whole genome shotgun (WGS) entry which is preliminary data.</text>
</comment>
<feature type="coiled-coil region" evidence="5">
    <location>
        <begin position="1691"/>
        <end position="1725"/>
    </location>
</feature>
<feature type="compositionally biased region" description="Basic residues" evidence="6">
    <location>
        <begin position="682"/>
        <end position="691"/>
    </location>
</feature>